<dbReference type="KEGG" id="ccot:CCAX7_27700"/>
<dbReference type="Gene3D" id="1.10.10.10">
    <property type="entry name" value="Winged helix-like DNA-binding domain superfamily/Winged helix DNA-binding domain"/>
    <property type="match status" value="1"/>
</dbReference>
<dbReference type="RefSeq" id="WP_119320684.1">
    <property type="nucleotide sequence ID" value="NZ_AP025739.1"/>
</dbReference>
<dbReference type="PRINTS" id="PR00778">
    <property type="entry name" value="HTHARSR"/>
</dbReference>
<dbReference type="SMART" id="SM00418">
    <property type="entry name" value="HTH_ARSR"/>
    <property type="match status" value="1"/>
</dbReference>
<accession>A0A402CTK0</accession>
<gene>
    <name evidence="1" type="ORF">CCAX7_27700</name>
</gene>
<dbReference type="PANTHER" id="PTHR43591">
    <property type="entry name" value="METHYLTRANSFERASE"/>
    <property type="match status" value="1"/>
</dbReference>
<dbReference type="InterPro" id="IPR001845">
    <property type="entry name" value="HTH_ArsR_DNA-bd_dom"/>
</dbReference>
<dbReference type="GO" id="GO:0008757">
    <property type="term" value="F:S-adenosylmethionine-dependent methyltransferase activity"/>
    <property type="evidence" value="ECO:0007669"/>
    <property type="project" value="InterPro"/>
</dbReference>
<dbReference type="InterPro" id="IPR036390">
    <property type="entry name" value="WH_DNA-bd_sf"/>
</dbReference>
<dbReference type="Pfam" id="PF08241">
    <property type="entry name" value="Methyltransf_11"/>
    <property type="match status" value="1"/>
</dbReference>
<dbReference type="Proteomes" id="UP000287394">
    <property type="component" value="Chromosome"/>
</dbReference>
<name>A0A402CTK0_9BACT</name>
<proteinExistence type="predicted"/>
<dbReference type="InterPro" id="IPR011991">
    <property type="entry name" value="ArsR-like_HTH"/>
</dbReference>
<organism evidence="1 2">
    <name type="scientific">Capsulimonas corticalis</name>
    <dbReference type="NCBI Taxonomy" id="2219043"/>
    <lineage>
        <taxon>Bacteria</taxon>
        <taxon>Bacillati</taxon>
        <taxon>Armatimonadota</taxon>
        <taxon>Armatimonadia</taxon>
        <taxon>Capsulimonadales</taxon>
        <taxon>Capsulimonadaceae</taxon>
        <taxon>Capsulimonas</taxon>
    </lineage>
</organism>
<protein>
    <submittedName>
        <fullName evidence="1">Transcriptional regulator</fullName>
    </submittedName>
</protein>
<dbReference type="InterPro" id="IPR013216">
    <property type="entry name" value="Methyltransf_11"/>
</dbReference>
<dbReference type="Gene3D" id="3.40.50.150">
    <property type="entry name" value="Vaccinia Virus protein VP39"/>
    <property type="match status" value="1"/>
</dbReference>
<dbReference type="CDD" id="cd02440">
    <property type="entry name" value="AdoMet_MTases"/>
    <property type="match status" value="1"/>
</dbReference>
<dbReference type="SUPFAM" id="SSF46785">
    <property type="entry name" value="Winged helix' DNA-binding domain"/>
    <property type="match status" value="1"/>
</dbReference>
<dbReference type="InterPro" id="IPR036388">
    <property type="entry name" value="WH-like_DNA-bd_sf"/>
</dbReference>
<dbReference type="AlphaFoldDB" id="A0A402CTK0"/>
<dbReference type="SUPFAM" id="SSF53335">
    <property type="entry name" value="S-adenosyl-L-methionine-dependent methyltransferases"/>
    <property type="match status" value="1"/>
</dbReference>
<dbReference type="EMBL" id="AP025739">
    <property type="protein sequence ID" value="BDI30719.1"/>
    <property type="molecule type" value="Genomic_DNA"/>
</dbReference>
<sequence length="307" mass="34169">MDLLKSLRLLGDKGRVRVLRLLAQEDLSVAELQEILGVGQSSISMQLSQLKQEGFVEARRVGQKSIYRASAPPGAQTILTEVLSRCTEEIAEAAHDDEGLQLILTRRKDDLRGYFDELAGRFGRDYVPGRSWKALSEMLLRLLPPIDIADLGAGEGTLSLSLAQRAKRVIAVDNSVKMVEYGADIARRNGVTNLEYRLGDLEELPMDNECVDLVLMHQALHHALHPKKAISEAWRILRPGGRIAILDLLKHDFDGARELYGDVWLGFSQVELIELLRGAKFQAIDVSIVGREEDAPHFETVMAVAEK</sequence>
<keyword evidence="2" id="KW-1185">Reference proteome</keyword>
<dbReference type="InterPro" id="IPR029063">
    <property type="entry name" value="SAM-dependent_MTases_sf"/>
</dbReference>
<reference evidence="1 2" key="1">
    <citation type="journal article" date="2019" name="Int. J. Syst. Evol. Microbiol.">
        <title>Capsulimonas corticalis gen. nov., sp. nov., an aerobic capsulated bacterium, of a novel bacterial order, Capsulimonadales ord. nov., of the class Armatimonadia of the phylum Armatimonadetes.</title>
        <authorList>
            <person name="Li J."/>
            <person name="Kudo C."/>
            <person name="Tonouchi A."/>
        </authorList>
    </citation>
    <scope>NUCLEOTIDE SEQUENCE [LARGE SCALE GENOMIC DNA]</scope>
    <source>
        <strain evidence="1 2">AX-7</strain>
    </source>
</reference>
<evidence type="ECO:0000313" key="2">
    <source>
        <dbReference type="Proteomes" id="UP000287394"/>
    </source>
</evidence>
<dbReference type="PROSITE" id="PS50987">
    <property type="entry name" value="HTH_ARSR_2"/>
    <property type="match status" value="1"/>
</dbReference>
<dbReference type="NCBIfam" id="NF033788">
    <property type="entry name" value="HTH_metalloreg"/>
    <property type="match status" value="1"/>
</dbReference>
<dbReference type="CDD" id="cd00090">
    <property type="entry name" value="HTH_ARSR"/>
    <property type="match status" value="1"/>
</dbReference>
<dbReference type="OrthoDB" id="9772751at2"/>
<evidence type="ECO:0000313" key="1">
    <source>
        <dbReference type="EMBL" id="BDI30719.1"/>
    </source>
</evidence>
<dbReference type="GO" id="GO:0003700">
    <property type="term" value="F:DNA-binding transcription factor activity"/>
    <property type="evidence" value="ECO:0007669"/>
    <property type="project" value="InterPro"/>
</dbReference>
<dbReference type="Pfam" id="PF01022">
    <property type="entry name" value="HTH_5"/>
    <property type="match status" value="1"/>
</dbReference>